<feature type="domain" description="ABC transmembrane type-1" evidence="11">
    <location>
        <begin position="27"/>
        <end position="215"/>
    </location>
</feature>
<dbReference type="CDD" id="cd06261">
    <property type="entry name" value="TM_PBP2"/>
    <property type="match status" value="1"/>
</dbReference>
<feature type="transmembrane region" description="Helical" evidence="10">
    <location>
        <begin position="189"/>
        <end position="211"/>
    </location>
</feature>
<dbReference type="InterPro" id="IPR035906">
    <property type="entry name" value="MetI-like_sf"/>
</dbReference>
<name>A0A1G6RH23_9PROT</name>
<feature type="transmembrane region" description="Helical" evidence="10">
    <location>
        <begin position="90"/>
        <end position="111"/>
    </location>
</feature>
<dbReference type="EMBL" id="FMZX01000004">
    <property type="protein sequence ID" value="SDD03741.1"/>
    <property type="molecule type" value="Genomic_DNA"/>
</dbReference>
<evidence type="ECO:0000256" key="5">
    <source>
        <dbReference type="ARBA" id="ARBA00022475"/>
    </source>
</evidence>
<accession>A0A1G6RH23</accession>
<organism evidence="12 13">
    <name type="scientific">Belnapia rosea</name>
    <dbReference type="NCBI Taxonomy" id="938405"/>
    <lineage>
        <taxon>Bacteria</taxon>
        <taxon>Pseudomonadati</taxon>
        <taxon>Pseudomonadota</taxon>
        <taxon>Alphaproteobacteria</taxon>
        <taxon>Acetobacterales</taxon>
        <taxon>Roseomonadaceae</taxon>
        <taxon>Belnapia</taxon>
    </lineage>
</organism>
<dbReference type="InterPro" id="IPR010065">
    <property type="entry name" value="AA_ABC_transptr_permease_3TM"/>
</dbReference>
<reference evidence="12 13" key="1">
    <citation type="submission" date="2016-10" db="EMBL/GenBank/DDBJ databases">
        <authorList>
            <person name="de Groot N.N."/>
        </authorList>
    </citation>
    <scope>NUCLEOTIDE SEQUENCE [LARGE SCALE GENOMIC DNA]</scope>
    <source>
        <strain evidence="12 13">CPCC 100156</strain>
    </source>
</reference>
<keyword evidence="7" id="KW-0029">Amino-acid transport</keyword>
<dbReference type="PANTHER" id="PTHR30614:SF20">
    <property type="entry name" value="GLUTAMINE TRANSPORT SYSTEM PERMEASE PROTEIN GLNP"/>
    <property type="match status" value="1"/>
</dbReference>
<evidence type="ECO:0000259" key="11">
    <source>
        <dbReference type="PROSITE" id="PS50928"/>
    </source>
</evidence>
<evidence type="ECO:0000256" key="3">
    <source>
        <dbReference type="ARBA" id="ARBA00010072"/>
    </source>
</evidence>
<dbReference type="Proteomes" id="UP000198925">
    <property type="component" value="Unassembled WGS sequence"/>
</dbReference>
<evidence type="ECO:0000256" key="7">
    <source>
        <dbReference type="ARBA" id="ARBA00022970"/>
    </source>
</evidence>
<keyword evidence="8 10" id="KW-1133">Transmembrane helix</keyword>
<keyword evidence="13" id="KW-1185">Reference proteome</keyword>
<dbReference type="GO" id="GO:0043190">
    <property type="term" value="C:ATP-binding cassette (ABC) transporter complex"/>
    <property type="evidence" value="ECO:0007669"/>
    <property type="project" value="InterPro"/>
</dbReference>
<dbReference type="PROSITE" id="PS50928">
    <property type="entry name" value="ABC_TM1"/>
    <property type="match status" value="1"/>
</dbReference>
<sequence>MSIDDFLQAFFSIEILQQAWPILWAGLLNTLLLSVVVVPLGFLGGVILALLGTARSRWVRWPLIAWVDLFRSLPPLVLLVFVYAGLPFAGLEVSALTAVAIGFFLNTGAYYGEILRAGIESVPHGQVEAARSTGLTGGQAMTHVVLPQAMRNVLPDLISNTLEVVKLTSIASVVALPELLFQARQAQSVTYNATPIMAAAVVYFLLLWPVVRLLSRLENRQIAGRR</sequence>
<evidence type="ECO:0000256" key="1">
    <source>
        <dbReference type="ARBA" id="ARBA00003159"/>
    </source>
</evidence>
<dbReference type="NCBIfam" id="TIGR01726">
    <property type="entry name" value="HEQRo_perm_3TM"/>
    <property type="match status" value="1"/>
</dbReference>
<evidence type="ECO:0000313" key="13">
    <source>
        <dbReference type="Proteomes" id="UP000198925"/>
    </source>
</evidence>
<evidence type="ECO:0000256" key="8">
    <source>
        <dbReference type="ARBA" id="ARBA00022989"/>
    </source>
</evidence>
<comment type="similarity">
    <text evidence="3">Belongs to the binding-protein-dependent transport system permease family. HisMQ subfamily.</text>
</comment>
<dbReference type="SUPFAM" id="SSF161098">
    <property type="entry name" value="MetI-like"/>
    <property type="match status" value="1"/>
</dbReference>
<keyword evidence="5" id="KW-1003">Cell membrane</keyword>
<evidence type="ECO:0000313" key="12">
    <source>
        <dbReference type="EMBL" id="SDD03741.1"/>
    </source>
</evidence>
<dbReference type="PANTHER" id="PTHR30614">
    <property type="entry name" value="MEMBRANE COMPONENT OF AMINO ACID ABC TRANSPORTER"/>
    <property type="match status" value="1"/>
</dbReference>
<evidence type="ECO:0000256" key="9">
    <source>
        <dbReference type="ARBA" id="ARBA00023136"/>
    </source>
</evidence>
<evidence type="ECO:0000256" key="2">
    <source>
        <dbReference type="ARBA" id="ARBA00004429"/>
    </source>
</evidence>
<keyword evidence="6 10" id="KW-0812">Transmembrane</keyword>
<proteinExistence type="inferred from homology"/>
<dbReference type="RefSeq" id="WP_245704728.1">
    <property type="nucleotide sequence ID" value="NZ_FMXZ01000026.1"/>
</dbReference>
<comment type="subcellular location">
    <subcellularLocation>
        <location evidence="2">Cell inner membrane</location>
        <topology evidence="2">Multi-pass membrane protein</topology>
    </subcellularLocation>
    <subcellularLocation>
        <location evidence="10">Cell membrane</location>
        <topology evidence="10">Multi-pass membrane protein</topology>
    </subcellularLocation>
</comment>
<feature type="transmembrane region" description="Helical" evidence="10">
    <location>
        <begin position="22"/>
        <end position="51"/>
    </location>
</feature>
<dbReference type="Pfam" id="PF00528">
    <property type="entry name" value="BPD_transp_1"/>
    <property type="match status" value="1"/>
</dbReference>
<dbReference type="AlphaFoldDB" id="A0A1G6RH23"/>
<evidence type="ECO:0000256" key="4">
    <source>
        <dbReference type="ARBA" id="ARBA00022448"/>
    </source>
</evidence>
<evidence type="ECO:0000256" key="6">
    <source>
        <dbReference type="ARBA" id="ARBA00022692"/>
    </source>
</evidence>
<dbReference type="InterPro" id="IPR043429">
    <property type="entry name" value="ArtM/GltK/GlnP/TcyL/YhdX-like"/>
</dbReference>
<keyword evidence="9 10" id="KW-0472">Membrane</keyword>
<dbReference type="GO" id="GO:0022857">
    <property type="term" value="F:transmembrane transporter activity"/>
    <property type="evidence" value="ECO:0007669"/>
    <property type="project" value="InterPro"/>
</dbReference>
<dbReference type="Gene3D" id="1.10.3720.10">
    <property type="entry name" value="MetI-like"/>
    <property type="match status" value="1"/>
</dbReference>
<dbReference type="GO" id="GO:0006865">
    <property type="term" value="P:amino acid transport"/>
    <property type="evidence" value="ECO:0007669"/>
    <property type="project" value="UniProtKB-KW"/>
</dbReference>
<comment type="function">
    <text evidence="1">Part of the binding-protein-dependent transport system for glutamine; probably responsible for the translocation of the substrate across the membrane.</text>
</comment>
<gene>
    <name evidence="12" type="ORF">SAMN04487779_10046</name>
</gene>
<evidence type="ECO:0000256" key="10">
    <source>
        <dbReference type="RuleBase" id="RU363032"/>
    </source>
</evidence>
<dbReference type="STRING" id="938405.SAMN02927895_05061"/>
<protein>
    <submittedName>
        <fullName evidence="12">Amino acid ABC transporter membrane protein 2, PAAT family</fullName>
    </submittedName>
</protein>
<keyword evidence="4 10" id="KW-0813">Transport</keyword>
<dbReference type="InterPro" id="IPR000515">
    <property type="entry name" value="MetI-like"/>
</dbReference>